<keyword evidence="2" id="KW-1185">Reference proteome</keyword>
<accession>A0A968GGB4</accession>
<sequence length="141" mass="15042">MLLSITFIGCNSSAGTAGKTTGIAVKQSKVTITPTVLSGGEGNEEIDLTITIDGKKFKGDVDALSDAGYDIQGSSIFEDAYRVYFSIVPADVTLGRIYATNLGEKAEKVSIEIQLRKRTSTGFDVVDKTTVEVTINPIKLM</sequence>
<dbReference type="EMBL" id="JAATLK010000001">
    <property type="protein sequence ID" value="NIZ47291.1"/>
    <property type="molecule type" value="Genomic_DNA"/>
</dbReference>
<dbReference type="AlphaFoldDB" id="A0A968GGB4"/>
<reference evidence="1" key="1">
    <citation type="submission" date="2020-03" db="EMBL/GenBank/DDBJ databases">
        <title>Spirochaetal bacteria isolated from arthropods constitute a novel genus Entomospira genus novum within the order Spirochaetales.</title>
        <authorList>
            <person name="Grana-Miraglia L."/>
            <person name="Sikutova S."/>
            <person name="Fingerle V."/>
            <person name="Sing A."/>
            <person name="Castillo-Ramirez S."/>
            <person name="Margos G."/>
            <person name="Rudolf I."/>
        </authorList>
    </citation>
    <scope>NUCLEOTIDE SEQUENCE</scope>
    <source>
        <strain evidence="1">BR208</strain>
    </source>
</reference>
<organism evidence="1 2">
    <name type="scientific">Entomospira nematocerorum</name>
    <dbReference type="NCBI Taxonomy" id="2719987"/>
    <lineage>
        <taxon>Bacteria</taxon>
        <taxon>Pseudomonadati</taxon>
        <taxon>Spirochaetota</taxon>
        <taxon>Spirochaetia</taxon>
        <taxon>Spirochaetales</taxon>
        <taxon>Spirochaetaceae</taxon>
        <taxon>Entomospira</taxon>
    </lineage>
</organism>
<protein>
    <submittedName>
        <fullName evidence="1">Uncharacterized protein</fullName>
    </submittedName>
</protein>
<dbReference type="Proteomes" id="UP000752013">
    <property type="component" value="Unassembled WGS sequence"/>
</dbReference>
<comment type="caution">
    <text evidence="1">The sequence shown here is derived from an EMBL/GenBank/DDBJ whole genome shotgun (WGS) entry which is preliminary data.</text>
</comment>
<dbReference type="RefSeq" id="WP_167703700.1">
    <property type="nucleotide sequence ID" value="NZ_CP118168.1"/>
</dbReference>
<gene>
    <name evidence="1" type="ORF">HCT46_05105</name>
</gene>
<evidence type="ECO:0000313" key="2">
    <source>
        <dbReference type="Proteomes" id="UP000752013"/>
    </source>
</evidence>
<evidence type="ECO:0000313" key="1">
    <source>
        <dbReference type="EMBL" id="NIZ47291.1"/>
    </source>
</evidence>
<name>A0A968GGB4_9SPIO</name>
<proteinExistence type="predicted"/>